<gene>
    <name evidence="2" type="ORF">GCM10022229_20330</name>
</gene>
<evidence type="ECO:0008006" key="4">
    <source>
        <dbReference type="Google" id="ProtNLM"/>
    </source>
</evidence>
<organism evidence="2 3">
    <name type="scientific">Luteimonas lutimaris</name>
    <dbReference type="NCBI Taxonomy" id="698645"/>
    <lineage>
        <taxon>Bacteria</taxon>
        <taxon>Pseudomonadati</taxon>
        <taxon>Pseudomonadota</taxon>
        <taxon>Gammaproteobacteria</taxon>
        <taxon>Lysobacterales</taxon>
        <taxon>Lysobacteraceae</taxon>
        <taxon>Luteimonas</taxon>
    </lineage>
</organism>
<evidence type="ECO:0000256" key="1">
    <source>
        <dbReference type="SAM" id="Phobius"/>
    </source>
</evidence>
<evidence type="ECO:0000313" key="2">
    <source>
        <dbReference type="EMBL" id="GAA3926135.1"/>
    </source>
</evidence>
<dbReference type="RefSeq" id="WP_344759886.1">
    <property type="nucleotide sequence ID" value="NZ_BAAAZU010000011.1"/>
</dbReference>
<dbReference type="Proteomes" id="UP001501727">
    <property type="component" value="Unassembled WGS sequence"/>
</dbReference>
<keyword evidence="1" id="KW-1133">Transmembrane helix</keyword>
<feature type="transmembrane region" description="Helical" evidence="1">
    <location>
        <begin position="31"/>
        <end position="50"/>
    </location>
</feature>
<comment type="caution">
    <text evidence="2">The sequence shown here is derived from an EMBL/GenBank/DDBJ whole genome shotgun (WGS) entry which is preliminary data.</text>
</comment>
<keyword evidence="1" id="KW-0812">Transmembrane</keyword>
<keyword evidence="1" id="KW-0472">Membrane</keyword>
<feature type="transmembrane region" description="Helical" evidence="1">
    <location>
        <begin position="57"/>
        <end position="78"/>
    </location>
</feature>
<dbReference type="EMBL" id="BAAAZU010000011">
    <property type="protein sequence ID" value="GAA3926135.1"/>
    <property type="molecule type" value="Genomic_DNA"/>
</dbReference>
<reference evidence="3" key="1">
    <citation type="journal article" date="2019" name="Int. J. Syst. Evol. Microbiol.">
        <title>The Global Catalogue of Microorganisms (GCM) 10K type strain sequencing project: providing services to taxonomists for standard genome sequencing and annotation.</title>
        <authorList>
            <consortium name="The Broad Institute Genomics Platform"/>
            <consortium name="The Broad Institute Genome Sequencing Center for Infectious Disease"/>
            <person name="Wu L."/>
            <person name="Ma J."/>
        </authorList>
    </citation>
    <scope>NUCLEOTIDE SEQUENCE [LARGE SCALE GENOMIC DNA]</scope>
    <source>
        <strain evidence="3">JCM 16916</strain>
    </source>
</reference>
<accession>A0ABP7MM77</accession>
<proteinExistence type="predicted"/>
<sequence length="96" mass="10026">MTAAWLLLSLLSALGFYLASPHQRLWPRAHGHAGVLRIAATLCAAAAIAAGSVAMGVTAGVFSVLTAIMLAAVLLPWLDAWRQLRGEPREAGGHVD</sequence>
<protein>
    <recommendedName>
        <fullName evidence="4">DUF3325 domain-containing protein</fullName>
    </recommendedName>
</protein>
<evidence type="ECO:0000313" key="3">
    <source>
        <dbReference type="Proteomes" id="UP001501727"/>
    </source>
</evidence>
<keyword evidence="3" id="KW-1185">Reference proteome</keyword>
<name>A0ABP7MM77_9GAMM</name>